<dbReference type="EMBL" id="BPLR01002867">
    <property type="protein sequence ID" value="GIX78766.1"/>
    <property type="molecule type" value="Genomic_DNA"/>
</dbReference>
<comment type="caution">
    <text evidence="1">The sequence shown here is derived from an EMBL/GenBank/DDBJ whole genome shotgun (WGS) entry which is preliminary data.</text>
</comment>
<name>A0AAV4N2X2_CAEEX</name>
<dbReference type="AlphaFoldDB" id="A0AAV4N2X2"/>
<keyword evidence="2" id="KW-1185">Reference proteome</keyword>
<protein>
    <submittedName>
        <fullName evidence="1">Uncharacterized protein</fullName>
    </submittedName>
</protein>
<proteinExistence type="predicted"/>
<sequence>MQYKLAVIIRSKEIAITQAITIDLLSPSRSLHLCTILLTSKNIKGPDQVQPEGEGQLTETFENNGNESIAHVRLNTNSKHGLTFQRSGPTCNQSRLNSTVVFWHAFQEIICWFFRGNVEITL</sequence>
<organism evidence="1 2">
    <name type="scientific">Caerostris extrusa</name>
    <name type="common">Bark spider</name>
    <name type="synonym">Caerostris bankana</name>
    <dbReference type="NCBI Taxonomy" id="172846"/>
    <lineage>
        <taxon>Eukaryota</taxon>
        <taxon>Metazoa</taxon>
        <taxon>Ecdysozoa</taxon>
        <taxon>Arthropoda</taxon>
        <taxon>Chelicerata</taxon>
        <taxon>Arachnida</taxon>
        <taxon>Araneae</taxon>
        <taxon>Araneomorphae</taxon>
        <taxon>Entelegynae</taxon>
        <taxon>Araneoidea</taxon>
        <taxon>Araneidae</taxon>
        <taxon>Caerostris</taxon>
    </lineage>
</organism>
<reference evidence="1 2" key="1">
    <citation type="submission" date="2021-06" db="EMBL/GenBank/DDBJ databases">
        <title>Caerostris extrusa draft genome.</title>
        <authorList>
            <person name="Kono N."/>
            <person name="Arakawa K."/>
        </authorList>
    </citation>
    <scope>NUCLEOTIDE SEQUENCE [LARGE SCALE GENOMIC DNA]</scope>
</reference>
<accession>A0AAV4N2X2</accession>
<evidence type="ECO:0000313" key="2">
    <source>
        <dbReference type="Proteomes" id="UP001054945"/>
    </source>
</evidence>
<gene>
    <name evidence="1" type="ORF">CEXT_311431</name>
</gene>
<evidence type="ECO:0000313" key="1">
    <source>
        <dbReference type="EMBL" id="GIX78766.1"/>
    </source>
</evidence>
<dbReference type="Proteomes" id="UP001054945">
    <property type="component" value="Unassembled WGS sequence"/>
</dbReference>